<dbReference type="InterPro" id="IPR034918">
    <property type="entry name" value="HuD_RRM3"/>
</dbReference>
<evidence type="ECO:0000256" key="10">
    <source>
        <dbReference type="ARBA" id="ARBA00023273"/>
    </source>
</evidence>
<evidence type="ECO:0000256" key="14">
    <source>
        <dbReference type="SAM" id="SignalP"/>
    </source>
</evidence>
<dbReference type="GO" id="GO:1990904">
    <property type="term" value="C:ribonucleoprotein complex"/>
    <property type="evidence" value="ECO:0007669"/>
    <property type="project" value="InterPro"/>
</dbReference>
<keyword evidence="14" id="KW-0732">Signal</keyword>
<evidence type="ECO:0000256" key="9">
    <source>
        <dbReference type="ARBA" id="ARBA00022884"/>
    </source>
</evidence>
<dbReference type="FunFam" id="3.30.70.330:FF:000005">
    <property type="entry name" value="ELAV-like protein"/>
    <property type="match status" value="1"/>
</dbReference>
<evidence type="ECO:0000256" key="1">
    <source>
        <dbReference type="ARBA" id="ARBA00004279"/>
    </source>
</evidence>
<feature type="chain" id="PRO_5033991717" description="ELAV-like protein" evidence="14">
    <location>
        <begin position="40"/>
        <end position="372"/>
    </location>
</feature>
<evidence type="ECO:0000256" key="5">
    <source>
        <dbReference type="ARBA" id="ARBA00004624"/>
    </source>
</evidence>
<proteinExistence type="inferred from homology"/>
<reference evidence="16" key="2">
    <citation type="submission" date="2025-08" db="UniProtKB">
        <authorList>
            <consortium name="Ensembl"/>
        </authorList>
    </citation>
    <scope>IDENTIFICATION</scope>
</reference>
<evidence type="ECO:0000256" key="7">
    <source>
        <dbReference type="ARBA" id="ARBA00022490"/>
    </source>
</evidence>
<evidence type="ECO:0000256" key="8">
    <source>
        <dbReference type="ARBA" id="ARBA00022737"/>
    </source>
</evidence>
<dbReference type="PANTHER" id="PTHR10352">
    <property type="entry name" value="EUKARYOTIC TRANSLATION INITIATION FACTOR 3 SUBUNIT G"/>
    <property type="match status" value="1"/>
</dbReference>
<evidence type="ECO:0000313" key="17">
    <source>
        <dbReference type="Proteomes" id="UP000694558"/>
    </source>
</evidence>
<dbReference type="GO" id="GO:0005737">
    <property type="term" value="C:cytoplasm"/>
    <property type="evidence" value="ECO:0007669"/>
    <property type="project" value="UniProtKB-SubCell"/>
</dbReference>
<gene>
    <name evidence="16" type="primary">ELAVL4</name>
</gene>
<feature type="signal peptide" evidence="14">
    <location>
        <begin position="1"/>
        <end position="39"/>
    </location>
</feature>
<evidence type="ECO:0000256" key="6">
    <source>
        <dbReference type="ARBA" id="ARBA00006266"/>
    </source>
</evidence>
<dbReference type="AlphaFoldDB" id="A0A8D3BYX0"/>
<accession>A0A8D3BYX0</accession>
<feature type="domain" description="RRM" evidence="15">
    <location>
        <begin position="289"/>
        <end position="367"/>
    </location>
</feature>
<dbReference type="InterPro" id="IPR035979">
    <property type="entry name" value="RBD_domain_sf"/>
</dbReference>
<dbReference type="FunFam" id="3.30.70.330:FF:000006">
    <property type="entry name" value="ELAV-like 3"/>
    <property type="match status" value="1"/>
</dbReference>
<organism evidence="16 17">
    <name type="scientific">Scophthalmus maximus</name>
    <name type="common">Turbot</name>
    <name type="synonym">Psetta maxima</name>
    <dbReference type="NCBI Taxonomy" id="52904"/>
    <lineage>
        <taxon>Eukaryota</taxon>
        <taxon>Metazoa</taxon>
        <taxon>Chordata</taxon>
        <taxon>Craniata</taxon>
        <taxon>Vertebrata</taxon>
        <taxon>Euteleostomi</taxon>
        <taxon>Actinopterygii</taxon>
        <taxon>Neopterygii</taxon>
        <taxon>Teleostei</taxon>
        <taxon>Neoteleostei</taxon>
        <taxon>Acanthomorphata</taxon>
        <taxon>Carangaria</taxon>
        <taxon>Pleuronectiformes</taxon>
        <taxon>Pleuronectoidei</taxon>
        <taxon>Scophthalmidae</taxon>
        <taxon>Scophthalmus</taxon>
    </lineage>
</organism>
<dbReference type="FunFam" id="3.30.70.330:FF:000017">
    <property type="entry name" value="ELAV-like protein"/>
    <property type="match status" value="1"/>
</dbReference>
<feature type="domain" description="RRM" evidence="15">
    <location>
        <begin position="77"/>
        <end position="155"/>
    </location>
</feature>
<dbReference type="InterPro" id="IPR000504">
    <property type="entry name" value="RRM_dom"/>
</dbReference>
<reference evidence="16" key="1">
    <citation type="submission" date="2023-05" db="EMBL/GenBank/DDBJ databases">
        <title>High-quality long-read genome of Scophthalmus maximus.</title>
        <authorList>
            <person name="Lien S."/>
            <person name="Martinez P."/>
        </authorList>
    </citation>
    <scope>NUCLEOTIDE SEQUENCE [LARGE SCALE GENOMIC DNA]</scope>
</reference>
<dbReference type="Pfam" id="PF00076">
    <property type="entry name" value="RRM_1"/>
    <property type="match status" value="3"/>
</dbReference>
<dbReference type="GO" id="GO:0003723">
    <property type="term" value="F:RNA binding"/>
    <property type="evidence" value="ECO:0007669"/>
    <property type="project" value="UniProtKB-UniRule"/>
</dbReference>
<dbReference type="InterPro" id="IPR012677">
    <property type="entry name" value="Nucleotide-bd_a/b_plait_sf"/>
</dbReference>
<comment type="similarity">
    <text evidence="6 12">Belongs to the RRM elav family.</text>
</comment>
<evidence type="ECO:0000313" key="16">
    <source>
        <dbReference type="Ensembl" id="ENSSMAP00000040228.1"/>
    </source>
</evidence>
<keyword evidence="9 11" id="KW-0694">RNA-binding</keyword>
<keyword evidence="8" id="KW-0677">Repeat</keyword>
<dbReference type="Ensembl" id="ENSSMAT00000045514.1">
    <property type="protein sequence ID" value="ENSSMAP00000040228.1"/>
    <property type="gene ID" value="ENSSMAG00000006881.2"/>
</dbReference>
<dbReference type="PROSITE" id="PS50102">
    <property type="entry name" value="RRM"/>
    <property type="match status" value="3"/>
</dbReference>
<dbReference type="SMART" id="SM00360">
    <property type="entry name" value="RRM"/>
    <property type="match status" value="3"/>
</dbReference>
<name>A0A8D3BYX0_SCOMX</name>
<dbReference type="Gene3D" id="3.30.70.330">
    <property type="match status" value="3"/>
</dbReference>
<dbReference type="SUPFAM" id="SSF54928">
    <property type="entry name" value="RNA-binding domain, RBD"/>
    <property type="match status" value="2"/>
</dbReference>
<keyword evidence="7" id="KW-0963">Cytoplasm</keyword>
<dbReference type="GO" id="GO:0030425">
    <property type="term" value="C:dendrite"/>
    <property type="evidence" value="ECO:0007669"/>
    <property type="project" value="UniProtKB-SubCell"/>
</dbReference>
<dbReference type="InterPro" id="IPR002343">
    <property type="entry name" value="Hud_Sxl_RNA"/>
</dbReference>
<evidence type="ECO:0000256" key="3">
    <source>
        <dbReference type="ARBA" id="ARBA00004489"/>
    </source>
</evidence>
<feature type="region of interest" description="Disordered" evidence="13">
    <location>
        <begin position="41"/>
        <end position="75"/>
    </location>
</feature>
<keyword evidence="10" id="KW-0966">Cell projection</keyword>
<protein>
    <recommendedName>
        <fullName evidence="12">ELAV-like protein</fullName>
    </recommendedName>
</protein>
<dbReference type="InterPro" id="IPR006548">
    <property type="entry name" value="ELAD_HU_SF"/>
</dbReference>
<dbReference type="CDD" id="cd12774">
    <property type="entry name" value="RRM2_HuD"/>
    <property type="match status" value="1"/>
</dbReference>
<dbReference type="GO" id="GO:0030426">
    <property type="term" value="C:growth cone"/>
    <property type="evidence" value="ECO:0007669"/>
    <property type="project" value="UniProtKB-SubCell"/>
</dbReference>
<evidence type="ECO:0000256" key="12">
    <source>
        <dbReference type="RuleBase" id="RU361281"/>
    </source>
</evidence>
<feature type="compositionally biased region" description="Polar residues" evidence="13">
    <location>
        <begin position="65"/>
        <end position="75"/>
    </location>
</feature>
<dbReference type="GeneTree" id="ENSGT00940000157399"/>
<dbReference type="PRINTS" id="PR00961">
    <property type="entry name" value="HUDSXLRNA"/>
</dbReference>
<dbReference type="GO" id="GO:0043204">
    <property type="term" value="C:perikaryon"/>
    <property type="evidence" value="ECO:0007669"/>
    <property type="project" value="UniProtKB-SubCell"/>
</dbReference>
<evidence type="ECO:0000256" key="2">
    <source>
        <dbReference type="ARBA" id="ARBA00004484"/>
    </source>
</evidence>
<dbReference type="NCBIfam" id="TIGR01661">
    <property type="entry name" value="ELAV_HUD_SF"/>
    <property type="match status" value="1"/>
</dbReference>
<evidence type="ECO:0000256" key="4">
    <source>
        <dbReference type="ARBA" id="ARBA00004496"/>
    </source>
</evidence>
<evidence type="ECO:0000256" key="11">
    <source>
        <dbReference type="PROSITE-ProRule" id="PRU00176"/>
    </source>
</evidence>
<evidence type="ECO:0000256" key="13">
    <source>
        <dbReference type="SAM" id="MobiDB-lite"/>
    </source>
</evidence>
<comment type="subcellular location">
    <subcellularLocation>
        <location evidence="3">Cell projection</location>
        <location evidence="3">Axon</location>
    </subcellularLocation>
    <subcellularLocation>
        <location evidence="1">Cell projection</location>
        <location evidence="1">Dendrite</location>
    </subcellularLocation>
    <subcellularLocation>
        <location evidence="5">Cell projection</location>
        <location evidence="5">Growth cone</location>
    </subcellularLocation>
    <subcellularLocation>
        <location evidence="4">Cytoplasm</location>
    </subcellularLocation>
    <subcellularLocation>
        <location evidence="2">Perikaryon</location>
    </subcellularLocation>
</comment>
<feature type="domain" description="RRM" evidence="15">
    <location>
        <begin position="163"/>
        <end position="243"/>
    </location>
</feature>
<sequence length="372" mass="40679">MLSLHSSTSLPFVPVDPLLASPSFLLLFALLQIISSMEAPVSNGPSGGGNTANGPTTNSRGCPSPMQTGPTNDDSKTNLIVNYLPQNMTQEEFRSLFGSIGEIESCKLVRDKITGQSLGYGFVNYIDPKDAEKAINTLNGLRLQTKTIKVSYARPSSASIRDANLYVSGLPKTMTQKELEQLFSQYGRIITSRILVDQVTGGSRGVGFIRFDKRIEAEEAIKGLNGQKPSGAAEPITVNFLSQLYQSPNRRYPGPLHHQAQRFRFSPITIDSMTSLVGMNIPGHTGTGWCIFVYNLSPDSDESVLWQLFGPFGAVNNVKVIRDFNTNKCKGFGFVTMTNYDEAAMAIASLNGYRLGDRVLQVSFKTNKTHKS</sequence>
<dbReference type="Proteomes" id="UP000694558">
    <property type="component" value="Chromosome 12"/>
</dbReference>
<evidence type="ECO:0000259" key="15">
    <source>
        <dbReference type="PROSITE" id="PS50102"/>
    </source>
</evidence>
<dbReference type="CDD" id="cd12771">
    <property type="entry name" value="RRM1_HuB"/>
    <property type="match status" value="1"/>
</dbReference>
<dbReference type="CDD" id="cd12656">
    <property type="entry name" value="RRM3_HuD"/>
    <property type="match status" value="1"/>
</dbReference>